<feature type="domain" description="NAD-dependent epimerase/dehydratase" evidence="2">
    <location>
        <begin position="16"/>
        <end position="260"/>
    </location>
</feature>
<dbReference type="EMBL" id="AHFL01000060">
    <property type="protein sequence ID" value="EOO61926.1"/>
    <property type="molecule type" value="Genomic_DNA"/>
</dbReference>
<dbReference type="AlphaFoldDB" id="A0A9W5PYH8"/>
<dbReference type="Gene3D" id="3.90.25.10">
    <property type="entry name" value="UDP-galactose 4-epimerase, domain 1"/>
    <property type="match status" value="1"/>
</dbReference>
<dbReference type="Proteomes" id="UP000014023">
    <property type="component" value="Unassembled WGS sequence"/>
</dbReference>
<evidence type="ECO:0000313" key="4">
    <source>
        <dbReference type="Proteomes" id="UP000014023"/>
    </source>
</evidence>
<proteinExistence type="inferred from homology"/>
<evidence type="ECO:0000313" key="3">
    <source>
        <dbReference type="EMBL" id="EOO61926.1"/>
    </source>
</evidence>
<dbReference type="InterPro" id="IPR001509">
    <property type="entry name" value="Epimerase_deHydtase"/>
</dbReference>
<accession>A0A9W5PYH8</accession>
<reference evidence="3 4" key="1">
    <citation type="submission" date="2012-12" db="EMBL/GenBank/DDBJ databases">
        <title>The Genome Sequence of Bacillus cereus VD196.</title>
        <authorList>
            <consortium name="The Broad Institute Genome Sequencing Platform"/>
            <consortium name="The Broad Institute Genome Sequencing Center for Infectious Disease"/>
            <person name="Feldgarden M."/>
            <person name="Van der Auwera G.A."/>
            <person name="Mahillon J."/>
            <person name="Duprez V."/>
            <person name="Timmery S."/>
            <person name="Mattelet C."/>
            <person name="Dierick K."/>
            <person name="Sun M."/>
            <person name="Yu Z."/>
            <person name="Zhu L."/>
            <person name="Hu X."/>
            <person name="Shank E.B."/>
            <person name="Swiecicka I."/>
            <person name="Hansen B.M."/>
            <person name="Andrup L."/>
            <person name="Walker B."/>
            <person name="Young S.K."/>
            <person name="Zeng Q."/>
            <person name="Gargeya S."/>
            <person name="Fitzgerald M."/>
            <person name="Haas B."/>
            <person name="Abouelleil A."/>
            <person name="Alvarado L."/>
            <person name="Arachchi H.M."/>
            <person name="Berlin A.M."/>
            <person name="Chapman S.B."/>
            <person name="Dewar J."/>
            <person name="Goldberg J."/>
            <person name="Griggs A."/>
            <person name="Gujja S."/>
            <person name="Hansen M."/>
            <person name="Howarth C."/>
            <person name="Imamovic A."/>
            <person name="Larimer J."/>
            <person name="McCowan C."/>
            <person name="Murphy C."/>
            <person name="Neiman D."/>
            <person name="Pearson M."/>
            <person name="Priest M."/>
            <person name="Roberts A."/>
            <person name="Saif S."/>
            <person name="Shea T."/>
            <person name="Sisk P."/>
            <person name="Sykes S."/>
            <person name="Wortman J."/>
            <person name="Nusbaum C."/>
            <person name="Birren B."/>
        </authorList>
    </citation>
    <scope>NUCLEOTIDE SEQUENCE [LARGE SCALE GENOMIC DNA]</scope>
    <source>
        <strain evidence="3 4">VD196</strain>
    </source>
</reference>
<dbReference type="SUPFAM" id="SSF51735">
    <property type="entry name" value="NAD(P)-binding Rossmann-fold domains"/>
    <property type="match status" value="1"/>
</dbReference>
<gene>
    <name evidence="3" type="ORF">IKE_05828</name>
</gene>
<dbReference type="Pfam" id="PF01370">
    <property type="entry name" value="Epimerase"/>
    <property type="match status" value="1"/>
</dbReference>
<evidence type="ECO:0000256" key="1">
    <source>
        <dbReference type="ARBA" id="ARBA00007637"/>
    </source>
</evidence>
<organism evidence="3 4">
    <name type="scientific">Bacillus cereus VD196</name>
    <dbReference type="NCBI Taxonomy" id="1053243"/>
    <lineage>
        <taxon>Bacteria</taxon>
        <taxon>Bacillati</taxon>
        <taxon>Bacillota</taxon>
        <taxon>Bacilli</taxon>
        <taxon>Bacillales</taxon>
        <taxon>Bacillaceae</taxon>
        <taxon>Bacillus</taxon>
        <taxon>Bacillus cereus group</taxon>
    </lineage>
</organism>
<dbReference type="RefSeq" id="WP_016126068.1">
    <property type="nucleotide sequence ID" value="NZ_KB976269.1"/>
</dbReference>
<name>A0A9W5PYH8_BACCE</name>
<comment type="similarity">
    <text evidence="1">Belongs to the NAD(P)-dependent epimerase/dehydratase family.</text>
</comment>
<dbReference type="PANTHER" id="PTHR43000">
    <property type="entry name" value="DTDP-D-GLUCOSE 4,6-DEHYDRATASE-RELATED"/>
    <property type="match status" value="1"/>
</dbReference>
<evidence type="ECO:0000259" key="2">
    <source>
        <dbReference type="Pfam" id="PF01370"/>
    </source>
</evidence>
<dbReference type="Gene3D" id="3.40.50.720">
    <property type="entry name" value="NAD(P)-binding Rossmann-like Domain"/>
    <property type="match status" value="1"/>
</dbReference>
<protein>
    <recommendedName>
        <fullName evidence="2">NAD-dependent epimerase/dehydratase domain-containing protein</fullName>
    </recommendedName>
</protein>
<dbReference type="InterPro" id="IPR036291">
    <property type="entry name" value="NAD(P)-bd_dom_sf"/>
</dbReference>
<comment type="caution">
    <text evidence="3">The sequence shown here is derived from an EMBL/GenBank/DDBJ whole genome shotgun (WGS) entry which is preliminary data.</text>
</comment>
<sequence>MCTVIQKTFDWKKKHILVTGGASFIGSHLVDRLVTLDVAHIRIIDDLSTGKLQNIQAHIDAGRVEFIQGDLLDDGLARAAVMGMDMVFHLAAIHGGRGYIDLHQAQCAQNLILDGMIIREAHQAGVEKFIFASSGCVYPTDLQSDVTKEVYLGEDMVGPRYNADGMYGWAKLMTEMTLKAYYESYGFKSASCRFFTAYGERCLESHAIMAMIGRAFLKQVPFEIWGDGTQIRNWTYVSDIVEGLILAAEKIEDGTAVNLGTEEPVRVLEAAELVLEITRHNAEIKLRRDMPTGPLNRVARNDLAYKLLGWKPKYKFIDGLSKTVDWYFKTHQQDEVEQDFERKLIER</sequence>